<dbReference type="Pfam" id="PF06985">
    <property type="entry name" value="HET"/>
    <property type="match status" value="1"/>
</dbReference>
<organism evidence="3 4">
    <name type="scientific">Stachybotrys elegans</name>
    <dbReference type="NCBI Taxonomy" id="80388"/>
    <lineage>
        <taxon>Eukaryota</taxon>
        <taxon>Fungi</taxon>
        <taxon>Dikarya</taxon>
        <taxon>Ascomycota</taxon>
        <taxon>Pezizomycotina</taxon>
        <taxon>Sordariomycetes</taxon>
        <taxon>Hypocreomycetidae</taxon>
        <taxon>Hypocreales</taxon>
        <taxon>Stachybotryaceae</taxon>
        <taxon>Stachybotrys</taxon>
    </lineage>
</organism>
<accession>A0A8K0STU5</accession>
<feature type="compositionally biased region" description="Low complexity" evidence="1">
    <location>
        <begin position="242"/>
        <end position="255"/>
    </location>
</feature>
<feature type="region of interest" description="Disordered" evidence="1">
    <location>
        <begin position="233"/>
        <end position="256"/>
    </location>
</feature>
<dbReference type="Proteomes" id="UP000813444">
    <property type="component" value="Unassembled WGS sequence"/>
</dbReference>
<dbReference type="OrthoDB" id="5428863at2759"/>
<proteinExistence type="predicted"/>
<evidence type="ECO:0000313" key="3">
    <source>
        <dbReference type="EMBL" id="KAH7324699.1"/>
    </source>
</evidence>
<dbReference type="PANTHER" id="PTHR33112">
    <property type="entry name" value="DOMAIN PROTEIN, PUTATIVE-RELATED"/>
    <property type="match status" value="1"/>
</dbReference>
<dbReference type="PANTHER" id="PTHR33112:SF1">
    <property type="entry name" value="HETEROKARYON INCOMPATIBILITY DOMAIN-CONTAINING PROTEIN"/>
    <property type="match status" value="1"/>
</dbReference>
<sequence>MAENPSLAATPERPPIPRRSSRNPIRSMMQHLTVDAAEDDGSPSKRESLIRRLSRRASRSSSTHSDHEGHTNPSAQDPALCQSCASWATDVQRSFGEIDAQFLRPLNPVSADAFDSKEFSVAILKGLSENRWSTTCPLCKLFWAVHIPSEGDGEYCLSGFSSRDTNYLIDAAKLAESAHPAKGKARGFTPAFLGVVPRMKGPNALSWDVDPDWFRATGMLFRTLPLIEEMPKSAISNDGRSSRNPSRNPSRNASPVDSSAWLRQGIWGREIGQRIDMSVGLDWLRYCEFHHQGRCGRRPILAEMQGFRLIDCLSQPPQVVNASIKEHYVALSYVWGSETSEAWPRVFRDAVQVTQELGMQYLWIDRICIDDSQQDLKMMQIYRMNEIYEGATLTVIAACGEDATYGLPGMGSTSRHAQPKYKFPNADITLVSSMPDPRISVKKSAWYKRGWTYQEGHLARRRLIFTDQQMYWECEGMTCQESLALPLDLYHDQEEERMCDFMRPGLLNGVKVFEGSWESWKRLPRAGEEATTLSIFREMDQHVSSFTKRELSYDQDSLHAFLGLSRHVESTMGVGKLTSLIGIPLWTPVDETGHRMTNARTRDLFALSTSFWHHREGHKARRRPNLPSWTWAGWQGAVDLHSSIVIAEGEGKLNGRKFFSHHYVAATQLTRSGPTSKWVYSPEMVVLNPDGGVAYDFRAESVEGLRKGVPRLAPRRYLLRVTTPLVLDRVKAKTHAGGWAFNHLSVDVRLSSGDLEASGIRGYVERHARGEQMTVLWFVEETLVMLLVVQRTERNTWERVGRMRMGFADEAKDVMQRCGRLEALLEELPLRRLAEDIILE</sequence>
<evidence type="ECO:0000259" key="2">
    <source>
        <dbReference type="Pfam" id="PF06985"/>
    </source>
</evidence>
<comment type="caution">
    <text evidence="3">The sequence shown here is derived from an EMBL/GenBank/DDBJ whole genome shotgun (WGS) entry which is preliminary data.</text>
</comment>
<dbReference type="InterPro" id="IPR010730">
    <property type="entry name" value="HET"/>
</dbReference>
<dbReference type="AlphaFoldDB" id="A0A8K0STU5"/>
<feature type="domain" description="Heterokaryon incompatibility" evidence="2">
    <location>
        <begin position="328"/>
        <end position="455"/>
    </location>
</feature>
<evidence type="ECO:0000313" key="4">
    <source>
        <dbReference type="Proteomes" id="UP000813444"/>
    </source>
</evidence>
<dbReference type="EMBL" id="JAGPNK010000003">
    <property type="protein sequence ID" value="KAH7324699.1"/>
    <property type="molecule type" value="Genomic_DNA"/>
</dbReference>
<evidence type="ECO:0000256" key="1">
    <source>
        <dbReference type="SAM" id="MobiDB-lite"/>
    </source>
</evidence>
<name>A0A8K0STU5_9HYPO</name>
<feature type="region of interest" description="Disordered" evidence="1">
    <location>
        <begin position="1"/>
        <end position="77"/>
    </location>
</feature>
<reference evidence="3" key="1">
    <citation type="journal article" date="2021" name="Nat. Commun.">
        <title>Genetic determinants of endophytism in the Arabidopsis root mycobiome.</title>
        <authorList>
            <person name="Mesny F."/>
            <person name="Miyauchi S."/>
            <person name="Thiergart T."/>
            <person name="Pickel B."/>
            <person name="Atanasova L."/>
            <person name="Karlsson M."/>
            <person name="Huettel B."/>
            <person name="Barry K.W."/>
            <person name="Haridas S."/>
            <person name="Chen C."/>
            <person name="Bauer D."/>
            <person name="Andreopoulos W."/>
            <person name="Pangilinan J."/>
            <person name="LaButti K."/>
            <person name="Riley R."/>
            <person name="Lipzen A."/>
            <person name="Clum A."/>
            <person name="Drula E."/>
            <person name="Henrissat B."/>
            <person name="Kohler A."/>
            <person name="Grigoriev I.V."/>
            <person name="Martin F.M."/>
            <person name="Hacquard S."/>
        </authorList>
    </citation>
    <scope>NUCLEOTIDE SEQUENCE</scope>
    <source>
        <strain evidence="3">MPI-CAGE-CH-0235</strain>
    </source>
</reference>
<keyword evidence="4" id="KW-1185">Reference proteome</keyword>
<protein>
    <submittedName>
        <fullName evidence="3">Heterokaryon incompatibility protein-domain-containing protein</fullName>
    </submittedName>
</protein>
<gene>
    <name evidence="3" type="ORF">B0I35DRAFT_348473</name>
</gene>